<keyword evidence="6" id="KW-1185">Reference proteome</keyword>
<dbReference type="InterPro" id="IPR050624">
    <property type="entry name" value="HTH-type_Tx_Regulator"/>
</dbReference>
<dbReference type="GO" id="GO:0003677">
    <property type="term" value="F:DNA binding"/>
    <property type="evidence" value="ECO:0007669"/>
    <property type="project" value="UniProtKB-UniRule"/>
</dbReference>
<evidence type="ECO:0000313" key="5">
    <source>
        <dbReference type="EMBL" id="NJP39391.1"/>
    </source>
</evidence>
<dbReference type="PANTHER" id="PTHR43479">
    <property type="entry name" value="ACREF/ENVCD OPERON REPRESSOR-RELATED"/>
    <property type="match status" value="1"/>
</dbReference>
<accession>A0A969PVZ8</accession>
<protein>
    <submittedName>
        <fullName evidence="5">TetR/AcrR family transcriptional regulator</fullName>
    </submittedName>
</protein>
<keyword evidence="1" id="KW-0678">Repressor</keyword>
<dbReference type="Pfam" id="PF00440">
    <property type="entry name" value="TetR_N"/>
    <property type="match status" value="1"/>
</dbReference>
<dbReference type="AlphaFoldDB" id="A0A969PVZ8"/>
<dbReference type="Pfam" id="PF14278">
    <property type="entry name" value="TetR_C_8"/>
    <property type="match status" value="1"/>
</dbReference>
<dbReference type="PANTHER" id="PTHR43479:SF7">
    <property type="entry name" value="TETR-FAMILY TRANSCRIPTIONAL REGULATOR"/>
    <property type="match status" value="1"/>
</dbReference>
<evidence type="ECO:0000256" key="3">
    <source>
        <dbReference type="PROSITE-ProRule" id="PRU00335"/>
    </source>
</evidence>
<feature type="DNA-binding region" description="H-T-H motif" evidence="3">
    <location>
        <begin position="30"/>
        <end position="49"/>
    </location>
</feature>
<dbReference type="SUPFAM" id="SSF46689">
    <property type="entry name" value="Homeodomain-like"/>
    <property type="match status" value="1"/>
</dbReference>
<evidence type="ECO:0000256" key="2">
    <source>
        <dbReference type="ARBA" id="ARBA00023125"/>
    </source>
</evidence>
<dbReference type="InterPro" id="IPR001647">
    <property type="entry name" value="HTH_TetR"/>
</dbReference>
<sequence>MTDIRIKRTKQALKQALLELLEHKAPTHIQVTELVNRAGLNRSTFYQHYGTIEELLDELKQDVMEDLISAYRQPPLLTTDVMHHAFYSVAVRMIEHVEKQQSFYAVMRDCGELPRFRQKMILLLKRVLLEEESAAEESGVAESFAVYHAHAAAGLIADWMDGGYKKNAFEMTSELKMLLRYHPGSSSSFQEM</sequence>
<keyword evidence="2 3" id="KW-0238">DNA-binding</keyword>
<dbReference type="Gene3D" id="1.10.357.10">
    <property type="entry name" value="Tetracycline Repressor, domain 2"/>
    <property type="match status" value="1"/>
</dbReference>
<dbReference type="EMBL" id="JAATHJ010000054">
    <property type="protein sequence ID" value="NJP39391.1"/>
    <property type="molecule type" value="Genomic_DNA"/>
</dbReference>
<evidence type="ECO:0000259" key="4">
    <source>
        <dbReference type="PROSITE" id="PS50977"/>
    </source>
</evidence>
<evidence type="ECO:0000256" key="1">
    <source>
        <dbReference type="ARBA" id="ARBA00022491"/>
    </source>
</evidence>
<organism evidence="5 6">
    <name type="scientific">Alkalicoccus luteus</name>
    <dbReference type="NCBI Taxonomy" id="1237094"/>
    <lineage>
        <taxon>Bacteria</taxon>
        <taxon>Bacillati</taxon>
        <taxon>Bacillota</taxon>
        <taxon>Bacilli</taxon>
        <taxon>Bacillales</taxon>
        <taxon>Bacillaceae</taxon>
        <taxon>Alkalicoccus</taxon>
    </lineage>
</organism>
<proteinExistence type="predicted"/>
<gene>
    <name evidence="5" type="ORF">HCN83_17605</name>
</gene>
<dbReference type="RefSeq" id="WP_168009732.1">
    <property type="nucleotide sequence ID" value="NZ_JAATHJ010000054.1"/>
</dbReference>
<dbReference type="InterPro" id="IPR009057">
    <property type="entry name" value="Homeodomain-like_sf"/>
</dbReference>
<feature type="domain" description="HTH tetR-type" evidence="4">
    <location>
        <begin position="7"/>
        <end position="67"/>
    </location>
</feature>
<name>A0A969PVZ8_9BACI</name>
<comment type="caution">
    <text evidence="5">The sequence shown here is derived from an EMBL/GenBank/DDBJ whole genome shotgun (WGS) entry which is preliminary data.</text>
</comment>
<dbReference type="PROSITE" id="PS50977">
    <property type="entry name" value="HTH_TETR_2"/>
    <property type="match status" value="1"/>
</dbReference>
<evidence type="ECO:0000313" key="6">
    <source>
        <dbReference type="Proteomes" id="UP000752012"/>
    </source>
</evidence>
<reference evidence="5 6" key="1">
    <citation type="submission" date="2020-03" db="EMBL/GenBank/DDBJ databases">
        <title>Assessment of the enzymatic potential of alkaline-tolerant lipase obtained from Bacillus luteus H11 (technogenic soil) for the bioremediation of saline soils contaminated with petroleum substances.</title>
        <authorList>
            <person name="Kalwasinska A."/>
        </authorList>
    </citation>
    <scope>NUCLEOTIDE SEQUENCE [LARGE SCALE GENOMIC DNA]</scope>
    <source>
        <strain evidence="5 6">H11</strain>
    </source>
</reference>
<dbReference type="Proteomes" id="UP000752012">
    <property type="component" value="Unassembled WGS sequence"/>
</dbReference>
<dbReference type="InterPro" id="IPR039532">
    <property type="entry name" value="TetR_C_Firmicutes"/>
</dbReference>